<dbReference type="PANTHER" id="PTHR38794">
    <property type="entry name" value="INTEGRAL MEMBRANE PROTEIN"/>
    <property type="match status" value="1"/>
</dbReference>
<reference evidence="4 5" key="1">
    <citation type="submission" date="2018-02" db="EMBL/GenBank/DDBJ databases">
        <title>The genomes of Aspergillus section Nigri reveals drivers in fungal speciation.</title>
        <authorList>
            <consortium name="DOE Joint Genome Institute"/>
            <person name="Vesth T.C."/>
            <person name="Nybo J."/>
            <person name="Theobald S."/>
            <person name="Brandl J."/>
            <person name="Frisvad J.C."/>
            <person name="Nielsen K.F."/>
            <person name="Lyhne E.K."/>
            <person name="Kogle M.E."/>
            <person name="Kuo A."/>
            <person name="Riley R."/>
            <person name="Clum A."/>
            <person name="Nolan M."/>
            <person name="Lipzen A."/>
            <person name="Salamov A."/>
            <person name="Henrissat B."/>
            <person name="Wiebenga A."/>
            <person name="De vries R.P."/>
            <person name="Grigoriev I.V."/>
            <person name="Mortensen U.H."/>
            <person name="Andersen M.R."/>
            <person name="Baker S.E."/>
        </authorList>
    </citation>
    <scope>NUCLEOTIDE SEQUENCE [LARGE SCALE GENOMIC DNA]</scope>
    <source>
        <strain evidence="4 5">CBS 707.79</strain>
    </source>
</reference>
<feature type="transmembrane region" description="Helical" evidence="2">
    <location>
        <begin position="237"/>
        <end position="261"/>
    </location>
</feature>
<dbReference type="Pfam" id="PF20684">
    <property type="entry name" value="Fung_rhodopsin"/>
    <property type="match status" value="1"/>
</dbReference>
<feature type="compositionally biased region" description="Polar residues" evidence="1">
    <location>
        <begin position="286"/>
        <end position="295"/>
    </location>
</feature>
<dbReference type="AlphaFoldDB" id="A0A319CTI1"/>
<evidence type="ECO:0000256" key="1">
    <source>
        <dbReference type="SAM" id="MobiDB-lite"/>
    </source>
</evidence>
<feature type="region of interest" description="Disordered" evidence="1">
    <location>
        <begin position="282"/>
        <end position="353"/>
    </location>
</feature>
<keyword evidence="5" id="KW-1185">Reference proteome</keyword>
<sequence>MVDSEAPFEVLSSTDRGGLITLVSAAFLITAIIFAAAKLGSLIYFKHRRTSVSTPIWVALVVVIQKAVDHGLGQHIDTLTDTAIQTLSKYTYAAQLMQIIITSLSEASTTLLVWKLTPHHGIRRACMITLGVVVAWTFFAIFGIAFQCKLPSPWLYSPSRCAGEGAILYPIIIIHILTEIVVIIIPFFMMHNVQIKWATRFQILCSFSARILVVAMAISQLALLPSLLGSADPSWDIVNFIICGQTMVCTSVTIACLPTLYHIFAGLHSGLLTTQLPDETELKHPNGSSSLSQYAVSRRKSGLRYSNNTASASKGKKHETMRRSSISESTESTWRLTQEVNPDGGVEDGRYYD</sequence>
<feature type="transmembrane region" description="Helical" evidence="2">
    <location>
        <begin position="201"/>
        <end position="225"/>
    </location>
</feature>
<dbReference type="Proteomes" id="UP000247810">
    <property type="component" value="Unassembled WGS sequence"/>
</dbReference>
<name>A0A319CTI1_9EURO</name>
<dbReference type="OrthoDB" id="3918601at2759"/>
<keyword evidence="2" id="KW-0472">Membrane</keyword>
<accession>A0A319CTI1</accession>
<dbReference type="PANTHER" id="PTHR38794:SF3">
    <property type="entry name" value="INTEGRAL MEMBRANE PROTEIN"/>
    <property type="match status" value="1"/>
</dbReference>
<evidence type="ECO:0000313" key="5">
    <source>
        <dbReference type="Proteomes" id="UP000247810"/>
    </source>
</evidence>
<dbReference type="VEuPathDB" id="FungiDB:BO71DRAFT_392753"/>
<organism evidence="4 5">
    <name type="scientific">Aspergillus ellipticus CBS 707.79</name>
    <dbReference type="NCBI Taxonomy" id="1448320"/>
    <lineage>
        <taxon>Eukaryota</taxon>
        <taxon>Fungi</taxon>
        <taxon>Dikarya</taxon>
        <taxon>Ascomycota</taxon>
        <taxon>Pezizomycotina</taxon>
        <taxon>Eurotiomycetes</taxon>
        <taxon>Eurotiomycetidae</taxon>
        <taxon>Eurotiales</taxon>
        <taxon>Aspergillaceae</taxon>
        <taxon>Aspergillus</taxon>
        <taxon>Aspergillus subgen. Circumdati</taxon>
    </lineage>
</organism>
<evidence type="ECO:0000259" key="3">
    <source>
        <dbReference type="Pfam" id="PF20684"/>
    </source>
</evidence>
<feature type="transmembrane region" description="Helical" evidence="2">
    <location>
        <begin position="166"/>
        <end position="189"/>
    </location>
</feature>
<dbReference type="InterPro" id="IPR049326">
    <property type="entry name" value="Rhodopsin_dom_fungi"/>
</dbReference>
<gene>
    <name evidence="4" type="ORF">BO71DRAFT_392753</name>
</gene>
<feature type="domain" description="Rhodopsin" evidence="3">
    <location>
        <begin position="58"/>
        <end position="264"/>
    </location>
</feature>
<feature type="transmembrane region" description="Helical" evidence="2">
    <location>
        <begin position="125"/>
        <end position="146"/>
    </location>
</feature>
<feature type="compositionally biased region" description="Low complexity" evidence="1">
    <location>
        <begin position="323"/>
        <end position="335"/>
    </location>
</feature>
<evidence type="ECO:0000313" key="4">
    <source>
        <dbReference type="EMBL" id="PYH87819.1"/>
    </source>
</evidence>
<dbReference type="EMBL" id="KZ826165">
    <property type="protein sequence ID" value="PYH87819.1"/>
    <property type="molecule type" value="Genomic_DNA"/>
</dbReference>
<proteinExistence type="predicted"/>
<protein>
    <recommendedName>
        <fullName evidence="3">Rhodopsin domain-containing protein</fullName>
    </recommendedName>
</protein>
<keyword evidence="2" id="KW-0812">Transmembrane</keyword>
<feature type="transmembrane region" description="Helical" evidence="2">
    <location>
        <begin position="20"/>
        <end position="45"/>
    </location>
</feature>
<keyword evidence="2" id="KW-1133">Transmembrane helix</keyword>
<evidence type="ECO:0000256" key="2">
    <source>
        <dbReference type="SAM" id="Phobius"/>
    </source>
</evidence>